<feature type="compositionally biased region" description="Low complexity" evidence="10">
    <location>
        <begin position="1"/>
        <end position="26"/>
    </location>
</feature>
<evidence type="ECO:0000256" key="6">
    <source>
        <dbReference type="ARBA" id="ARBA00022787"/>
    </source>
</evidence>
<keyword evidence="12" id="KW-1185">Reference proteome</keyword>
<gene>
    <name evidence="11" type="ORF">CVLEPA_LOCUS27658</name>
</gene>
<dbReference type="CDD" id="cd07305">
    <property type="entry name" value="Porin3_Tom40"/>
    <property type="match status" value="1"/>
</dbReference>
<feature type="compositionally biased region" description="Pro residues" evidence="10">
    <location>
        <begin position="27"/>
        <end position="43"/>
    </location>
</feature>
<keyword evidence="8" id="KW-0496">Mitochondrion</keyword>
<evidence type="ECO:0000313" key="11">
    <source>
        <dbReference type="EMBL" id="CAK8694276.1"/>
    </source>
</evidence>
<organism evidence="11 12">
    <name type="scientific">Clavelina lepadiformis</name>
    <name type="common">Light-bulb sea squirt</name>
    <name type="synonym">Ascidia lepadiformis</name>
    <dbReference type="NCBI Taxonomy" id="159417"/>
    <lineage>
        <taxon>Eukaryota</taxon>
        <taxon>Metazoa</taxon>
        <taxon>Chordata</taxon>
        <taxon>Tunicata</taxon>
        <taxon>Ascidiacea</taxon>
        <taxon>Aplousobranchia</taxon>
        <taxon>Clavelinidae</taxon>
        <taxon>Clavelina</taxon>
    </lineage>
</organism>
<evidence type="ECO:0000256" key="7">
    <source>
        <dbReference type="ARBA" id="ARBA00022927"/>
    </source>
</evidence>
<comment type="subcellular location">
    <subcellularLocation>
        <location evidence="1">Mitochondrion outer membrane</location>
        <topology evidence="1">Multi-pass membrane protein</topology>
    </subcellularLocation>
</comment>
<accession>A0ABP0GTK5</accession>
<dbReference type="PANTHER" id="PTHR10802">
    <property type="entry name" value="MITOCHONDRIAL IMPORT RECEPTOR SUBUNIT TOM40"/>
    <property type="match status" value="1"/>
</dbReference>
<keyword evidence="5" id="KW-0812">Transmembrane</keyword>
<evidence type="ECO:0000256" key="1">
    <source>
        <dbReference type="ARBA" id="ARBA00004374"/>
    </source>
</evidence>
<dbReference type="InterPro" id="IPR037930">
    <property type="entry name" value="Tom40"/>
</dbReference>
<evidence type="ECO:0000313" key="12">
    <source>
        <dbReference type="Proteomes" id="UP001642483"/>
    </source>
</evidence>
<evidence type="ECO:0000256" key="4">
    <source>
        <dbReference type="ARBA" id="ARBA00022452"/>
    </source>
</evidence>
<evidence type="ECO:0008006" key="13">
    <source>
        <dbReference type="Google" id="ProtNLM"/>
    </source>
</evidence>
<dbReference type="InterPro" id="IPR023614">
    <property type="entry name" value="Porin_dom_sf"/>
</dbReference>
<evidence type="ECO:0000256" key="9">
    <source>
        <dbReference type="ARBA" id="ARBA00023136"/>
    </source>
</evidence>
<keyword evidence="6" id="KW-1000">Mitochondrion outer membrane</keyword>
<dbReference type="Proteomes" id="UP001642483">
    <property type="component" value="Unassembled WGS sequence"/>
</dbReference>
<dbReference type="Pfam" id="PF01459">
    <property type="entry name" value="Porin_3"/>
    <property type="match status" value="1"/>
</dbReference>
<keyword evidence="7" id="KW-0653">Protein transport</keyword>
<evidence type="ECO:0000256" key="3">
    <source>
        <dbReference type="ARBA" id="ARBA00022448"/>
    </source>
</evidence>
<evidence type="ECO:0000256" key="10">
    <source>
        <dbReference type="SAM" id="MobiDB-lite"/>
    </source>
</evidence>
<dbReference type="EMBL" id="CAWYQH010000141">
    <property type="protein sequence ID" value="CAK8694276.1"/>
    <property type="molecule type" value="Genomic_DNA"/>
</dbReference>
<keyword evidence="4" id="KW-1134">Transmembrane beta strand</keyword>
<comment type="caution">
    <text evidence="11">The sequence shown here is derived from an EMBL/GenBank/DDBJ whole genome shotgun (WGS) entry which is preliminary data.</text>
</comment>
<evidence type="ECO:0000256" key="8">
    <source>
        <dbReference type="ARBA" id="ARBA00023128"/>
    </source>
</evidence>
<sequence length="357" mass="38357">MGNAQAASWPWSSSEPSKTAVPTTPSSAPPTVPVEPPPPPPPQSATIQSTPPSIPVAAEPMAPSTSDAKATGKGIGLGTFEELHKPCKDIALMPFDGIKFTVNKGLSSHFQVQHSVTLNNEKSSYKFGSTFVGSKQPSPTEAYPVMVGEMSNEGDLQAQFIHQIFSPVKLKCIAQTSGSKFQSLQIGADIQLKDASISMVTADPNLLEGTGMLVVHYLQAITPKLAMGSELLFQRAKHRQQAMITLAGRYQTKDWQLAATLGMAGLHTSFYRKANENVQVGVEMEASLKTMESVMTLAYQFDLPKMNLLFKGMMTSEWTVGSSLEKKLLPLPITLQLTGSYNIKKDKVSCGIGAVLG</sequence>
<reference evidence="11 12" key="1">
    <citation type="submission" date="2024-02" db="EMBL/GenBank/DDBJ databases">
        <authorList>
            <person name="Daric V."/>
            <person name="Darras S."/>
        </authorList>
    </citation>
    <scope>NUCLEOTIDE SEQUENCE [LARGE SCALE GENOMIC DNA]</scope>
</reference>
<keyword evidence="9" id="KW-0472">Membrane</keyword>
<evidence type="ECO:0000256" key="5">
    <source>
        <dbReference type="ARBA" id="ARBA00022692"/>
    </source>
</evidence>
<proteinExistence type="inferred from homology"/>
<comment type="similarity">
    <text evidence="2">Belongs to the Tom40 family.</text>
</comment>
<keyword evidence="3" id="KW-0813">Transport</keyword>
<evidence type="ECO:0000256" key="2">
    <source>
        <dbReference type="ARBA" id="ARBA00010510"/>
    </source>
</evidence>
<dbReference type="InterPro" id="IPR027246">
    <property type="entry name" value="Porin_Euk/Tom40"/>
</dbReference>
<name>A0ABP0GTK5_CLALP</name>
<protein>
    <recommendedName>
        <fullName evidence="13">Mitochondrial import receptor subunit TOM40 homolog</fullName>
    </recommendedName>
</protein>
<dbReference type="Gene3D" id="2.40.160.10">
    <property type="entry name" value="Porin"/>
    <property type="match status" value="1"/>
</dbReference>
<feature type="region of interest" description="Disordered" evidence="10">
    <location>
        <begin position="1"/>
        <end position="70"/>
    </location>
</feature>